<proteinExistence type="predicted"/>
<gene>
    <name evidence="2" type="ORF">Ari01nite_34250</name>
</gene>
<dbReference type="AlphaFoldDB" id="A0A919MXN8"/>
<feature type="chain" id="PRO_5038972285" description="Lipoprotein" evidence="1">
    <location>
        <begin position="20"/>
        <end position="226"/>
    </location>
</feature>
<evidence type="ECO:0000256" key="1">
    <source>
        <dbReference type="SAM" id="SignalP"/>
    </source>
</evidence>
<evidence type="ECO:0008006" key="4">
    <source>
        <dbReference type="Google" id="ProtNLM"/>
    </source>
</evidence>
<dbReference type="EMBL" id="BOMV01000039">
    <property type="protein sequence ID" value="GIE95960.1"/>
    <property type="molecule type" value="Genomic_DNA"/>
</dbReference>
<name>A0A919MXN8_9ACTN</name>
<evidence type="ECO:0000313" key="2">
    <source>
        <dbReference type="EMBL" id="GIE95960.1"/>
    </source>
</evidence>
<sequence length="226" mass="23670">MSGVPFRARLISVGLPAVAAAVLLSGCTGLDEASAAGIARNDLISETAAQLSRVTDLTYTAKYQLTDGESATVTQAQRPTRTAYDFPGGRLIRTAKGTINCDKAWTCTQTDPTPVLPEPLPGTALVTPEAALAMLNTAALDQDVTATRRDTTIVGRPASCLQLAKVDGTPTSEFSLCVTNEGAMASFAATIDGKRIDQALTAYAEKVDTSTFTLPATAKLTDKRTR</sequence>
<organism evidence="2 3">
    <name type="scientific">Paractinoplanes rishiriensis</name>
    <dbReference type="NCBI Taxonomy" id="1050105"/>
    <lineage>
        <taxon>Bacteria</taxon>
        <taxon>Bacillati</taxon>
        <taxon>Actinomycetota</taxon>
        <taxon>Actinomycetes</taxon>
        <taxon>Micromonosporales</taxon>
        <taxon>Micromonosporaceae</taxon>
        <taxon>Paractinoplanes</taxon>
    </lineage>
</organism>
<keyword evidence="3" id="KW-1185">Reference proteome</keyword>
<dbReference type="Proteomes" id="UP000636960">
    <property type="component" value="Unassembled WGS sequence"/>
</dbReference>
<dbReference type="PROSITE" id="PS51257">
    <property type="entry name" value="PROKAR_LIPOPROTEIN"/>
    <property type="match status" value="1"/>
</dbReference>
<accession>A0A919MXN8</accession>
<comment type="caution">
    <text evidence="2">The sequence shown here is derived from an EMBL/GenBank/DDBJ whole genome shotgun (WGS) entry which is preliminary data.</text>
</comment>
<keyword evidence="1" id="KW-0732">Signal</keyword>
<evidence type="ECO:0000313" key="3">
    <source>
        <dbReference type="Proteomes" id="UP000636960"/>
    </source>
</evidence>
<reference evidence="2" key="1">
    <citation type="submission" date="2021-01" db="EMBL/GenBank/DDBJ databases">
        <title>Whole genome shotgun sequence of Actinoplanes rishiriensis NBRC 108556.</title>
        <authorList>
            <person name="Komaki H."/>
            <person name="Tamura T."/>
        </authorList>
    </citation>
    <scope>NUCLEOTIDE SEQUENCE</scope>
    <source>
        <strain evidence="2">NBRC 108556</strain>
    </source>
</reference>
<protein>
    <recommendedName>
        <fullName evidence="4">Lipoprotein</fullName>
    </recommendedName>
</protein>
<feature type="signal peptide" evidence="1">
    <location>
        <begin position="1"/>
        <end position="19"/>
    </location>
</feature>